<protein>
    <submittedName>
        <fullName evidence="2">DUF4199 domain-containing protein</fullName>
    </submittedName>
</protein>
<accession>A0A9X4MYH3</accession>
<evidence type="ECO:0000313" key="3">
    <source>
        <dbReference type="Proteomes" id="UP001152599"/>
    </source>
</evidence>
<keyword evidence="1" id="KW-0812">Transmembrane</keyword>
<feature type="transmembrane region" description="Helical" evidence="1">
    <location>
        <begin position="37"/>
        <end position="57"/>
    </location>
</feature>
<feature type="transmembrane region" description="Helical" evidence="1">
    <location>
        <begin position="69"/>
        <end position="96"/>
    </location>
</feature>
<keyword evidence="1" id="KW-1133">Transmembrane helix</keyword>
<organism evidence="2 3">
    <name type="scientific">Profundicola chukchiensis</name>
    <dbReference type="NCBI Taxonomy" id="2961959"/>
    <lineage>
        <taxon>Bacteria</taxon>
        <taxon>Pseudomonadati</taxon>
        <taxon>Bacteroidota</taxon>
        <taxon>Flavobacteriia</taxon>
        <taxon>Flavobacteriales</taxon>
        <taxon>Weeksellaceae</taxon>
        <taxon>Profundicola</taxon>
    </lineage>
</organism>
<dbReference type="AlphaFoldDB" id="A0A9X4MYH3"/>
<dbReference type="Proteomes" id="UP001152599">
    <property type="component" value="Unassembled WGS sequence"/>
</dbReference>
<dbReference type="InterPro" id="IPR025250">
    <property type="entry name" value="DUF4199"/>
</dbReference>
<keyword evidence="3" id="KW-1185">Reference proteome</keyword>
<sequence length="165" mass="18695">MDKIKIEIKWALIFSLMTLAWIFIERIAGLHSENINLHPYLTNIFAVPAIIVMVLALKDKKKNFYNGSMTYMQGLISGVILSTFIAILSPLTQWLIANVISPDFFKNMIDFTLDLGYYKTQAEAEAYFNYENYAKQSAIGAFVMGVITTAVAMILLQTKNKTKHV</sequence>
<name>A0A9X4MYH3_9FLAO</name>
<evidence type="ECO:0000256" key="1">
    <source>
        <dbReference type="SAM" id="Phobius"/>
    </source>
</evidence>
<evidence type="ECO:0000313" key="2">
    <source>
        <dbReference type="EMBL" id="MDG4946443.1"/>
    </source>
</evidence>
<reference evidence="2" key="1">
    <citation type="submission" date="2022-07" db="EMBL/GenBank/DDBJ databases">
        <title>Description and genome-wide analysis of Profundicola chukchiensis gen. nov., sp. nov., marine bacteria isolated from bottom sediments of the Chukchi Sea.</title>
        <authorList>
            <person name="Romanenko L."/>
            <person name="Otstavnykh N."/>
            <person name="Kurilenko V."/>
            <person name="Eremeev V."/>
            <person name="Velansky P."/>
            <person name="Mikhailov V."/>
            <person name="Isaeva M."/>
        </authorList>
    </citation>
    <scope>NUCLEOTIDE SEQUENCE</scope>
    <source>
        <strain evidence="2">KMM 9713</strain>
    </source>
</reference>
<proteinExistence type="predicted"/>
<dbReference type="RefSeq" id="WP_304420843.1">
    <property type="nucleotide sequence ID" value="NZ_JANCMU010000004.1"/>
</dbReference>
<feature type="transmembrane region" description="Helical" evidence="1">
    <location>
        <begin position="137"/>
        <end position="156"/>
    </location>
</feature>
<gene>
    <name evidence="2" type="ORF">NMK71_08455</name>
</gene>
<feature type="transmembrane region" description="Helical" evidence="1">
    <location>
        <begin position="12"/>
        <end position="31"/>
    </location>
</feature>
<keyword evidence="1" id="KW-0472">Membrane</keyword>
<dbReference type="EMBL" id="JANCMU010000004">
    <property type="protein sequence ID" value="MDG4946443.1"/>
    <property type="molecule type" value="Genomic_DNA"/>
</dbReference>
<dbReference type="Pfam" id="PF13858">
    <property type="entry name" value="DUF4199"/>
    <property type="match status" value="1"/>
</dbReference>
<comment type="caution">
    <text evidence="2">The sequence shown here is derived from an EMBL/GenBank/DDBJ whole genome shotgun (WGS) entry which is preliminary data.</text>
</comment>